<reference evidence="2" key="1">
    <citation type="journal article" date="2019" name="Int. J. Syst. Evol. Microbiol.">
        <title>The Global Catalogue of Microorganisms (GCM) 10K type strain sequencing project: providing services to taxonomists for standard genome sequencing and annotation.</title>
        <authorList>
            <consortium name="The Broad Institute Genomics Platform"/>
            <consortium name="The Broad Institute Genome Sequencing Center for Infectious Disease"/>
            <person name="Wu L."/>
            <person name="Ma J."/>
        </authorList>
    </citation>
    <scope>NUCLEOTIDE SEQUENCE [LARGE SCALE GENOMIC DNA]</scope>
    <source>
        <strain evidence="2">CGMCC 1.6375</strain>
    </source>
</reference>
<organism evidence="1 2">
    <name type="scientific">Dyadobacter beijingensis</name>
    <dbReference type="NCBI Taxonomy" id="365489"/>
    <lineage>
        <taxon>Bacteria</taxon>
        <taxon>Pseudomonadati</taxon>
        <taxon>Bacteroidota</taxon>
        <taxon>Cytophagia</taxon>
        <taxon>Cytophagales</taxon>
        <taxon>Spirosomataceae</taxon>
        <taxon>Dyadobacter</taxon>
    </lineage>
</organism>
<dbReference type="Gene3D" id="3.30.110.170">
    <property type="entry name" value="Protein of unknown function (DUF541), domain 1"/>
    <property type="match status" value="1"/>
</dbReference>
<dbReference type="InterPro" id="IPR052022">
    <property type="entry name" value="26kDa_periplasmic_antigen"/>
</dbReference>
<dbReference type="EMBL" id="BMLI01000005">
    <property type="protein sequence ID" value="GGN14428.1"/>
    <property type="molecule type" value="Genomic_DNA"/>
</dbReference>
<name>A0ABQ2IJS5_9BACT</name>
<evidence type="ECO:0000313" key="2">
    <source>
        <dbReference type="Proteomes" id="UP000632339"/>
    </source>
</evidence>
<accession>A0ABQ2IJS5</accession>
<proteinExistence type="predicted"/>
<dbReference type="Pfam" id="PF04402">
    <property type="entry name" value="SIMPL"/>
    <property type="match status" value="1"/>
</dbReference>
<keyword evidence="2" id="KW-1185">Reference proteome</keyword>
<dbReference type="PANTHER" id="PTHR34387:SF1">
    <property type="entry name" value="PERIPLASMIC IMMUNOGENIC PROTEIN"/>
    <property type="match status" value="1"/>
</dbReference>
<protein>
    <submittedName>
        <fullName evidence="1">SIMPL domain-containing protein</fullName>
    </submittedName>
</protein>
<gene>
    <name evidence="1" type="ORF">GCM10010967_58450</name>
</gene>
<dbReference type="Gene3D" id="3.30.70.2970">
    <property type="entry name" value="Protein of unknown function (DUF541), domain 2"/>
    <property type="match status" value="1"/>
</dbReference>
<dbReference type="Proteomes" id="UP000632339">
    <property type="component" value="Unassembled WGS sequence"/>
</dbReference>
<evidence type="ECO:0000313" key="1">
    <source>
        <dbReference type="EMBL" id="GGN14428.1"/>
    </source>
</evidence>
<dbReference type="InterPro" id="IPR007497">
    <property type="entry name" value="SIMPL/DUF541"/>
</dbReference>
<dbReference type="PANTHER" id="PTHR34387">
    <property type="entry name" value="SLR1258 PROTEIN"/>
    <property type="match status" value="1"/>
</dbReference>
<sequence>MSDRAVWFIIRFIFIHLEAMKKIFLLGALLTSSLLTPAFSQVKTEQLYQVPNIEVAGFAEMEVVPDEIYFNISLREYFQDEKNQKDKVNISTLEKQLIKAVADAGLPKEALSISGVGGYQNYVDKKKKPATFLEAKQYELKVSSAEKLDGILSKVESRGVQYANVARVDHSKREEFKKQVKIDALKAAKVKAEYLVASLDQKLGKVLEIKELDENLYFPQPVFAKANVRAFAAESADAVQDSDVQYQKIKISYRMQAAFEIK</sequence>
<comment type="caution">
    <text evidence="1">The sequence shown here is derived from an EMBL/GenBank/DDBJ whole genome shotgun (WGS) entry which is preliminary data.</text>
</comment>